<evidence type="ECO:0000313" key="1">
    <source>
        <dbReference type="EMBL" id="SEB44015.1"/>
    </source>
</evidence>
<gene>
    <name evidence="1" type="ORF">SAMN05192540_0288</name>
</gene>
<reference evidence="1 2" key="1">
    <citation type="submission" date="2016-10" db="EMBL/GenBank/DDBJ databases">
        <authorList>
            <person name="de Groot N.N."/>
        </authorList>
    </citation>
    <scope>NUCLEOTIDE SEQUENCE [LARGE SCALE GENOMIC DNA]</scope>
    <source>
        <strain evidence="1 2">MAR_2009_71</strain>
    </source>
</reference>
<dbReference type="AlphaFoldDB" id="A0A1H4JD42"/>
<dbReference type="Proteomes" id="UP000183038">
    <property type="component" value="Unassembled WGS sequence"/>
</dbReference>
<name>A0A1H4JD42_9FLAO</name>
<sequence>MRLKNYILYSIIFLTGVIANAQLESGLLLGLTNATTADINATTDAAKGSLVFNTDTNQVYVFDGTSWNQMGQKTTYTGTFRISGSGTLSVSGIPFQPTSVSFVAYANVEDFNLDSDNGTRNNETGLPNAYGSMKGFARDDNGSITEQVIFNGGSGNSINDISRYASDSHSIGVRYANQNGDKLGLTTATVTAFTSTGFILNTDNFADGVVVIYEAHR</sequence>
<evidence type="ECO:0000313" key="2">
    <source>
        <dbReference type="Proteomes" id="UP000183038"/>
    </source>
</evidence>
<dbReference type="OrthoDB" id="1396884at2"/>
<organism evidence="1 2">
    <name type="scientific">Maribacter dokdonensis</name>
    <dbReference type="NCBI Taxonomy" id="320912"/>
    <lineage>
        <taxon>Bacteria</taxon>
        <taxon>Pseudomonadati</taxon>
        <taxon>Bacteroidota</taxon>
        <taxon>Flavobacteriia</taxon>
        <taxon>Flavobacteriales</taxon>
        <taxon>Flavobacteriaceae</taxon>
        <taxon>Maribacter</taxon>
    </lineage>
</organism>
<dbReference type="EMBL" id="FNTB01000001">
    <property type="protein sequence ID" value="SEB44015.1"/>
    <property type="molecule type" value="Genomic_DNA"/>
</dbReference>
<proteinExistence type="predicted"/>
<dbReference type="RefSeq" id="WP_074669810.1">
    <property type="nucleotide sequence ID" value="NZ_FNTB01000001.1"/>
</dbReference>
<accession>A0A1H4JD42</accession>
<protein>
    <submittedName>
        <fullName evidence="1">Uncharacterized protein</fullName>
    </submittedName>
</protein>